<keyword evidence="1" id="KW-0004">4Fe-4S</keyword>
<dbReference type="InterPro" id="IPR027417">
    <property type="entry name" value="P-loop_NTPase"/>
</dbReference>
<evidence type="ECO:0000256" key="5">
    <source>
        <dbReference type="ARBA" id="ARBA00022801"/>
    </source>
</evidence>
<keyword evidence="9" id="KW-0411">Iron-sulfur</keyword>
<keyword evidence="11" id="KW-0234">DNA repair</keyword>
<dbReference type="STRING" id="112903.SAMN04490178_12629"/>
<dbReference type="InterPro" id="IPR042493">
    <property type="entry name" value="XPD_DNA_FeS"/>
</dbReference>
<sequence length="779" mass="89743">MIPHVVRISVKDLVEYTLRSGDIDTRFVGTSRAVEGTRIHQKLQKAGGDNYIAEVTLKYEISYKDFLFLVEGRADGIISEQQQVVIDEIKTTAIPLERIDETFNTLHWAQAKCYGLIYGEQNKVEQLAIQLTYYNIDTEEIKRLRETVTLQELQTFFYGLLDSYLVWAKQLEAWKELRDSSIKKLNFPFPAYRQGQRELAVAVYRTISDNKKLFVQAPTGIGKTISTLFPAVKAMGEHKTGKIFYLTAKTITRQVAEEAVNVMRGCGLDFKSITITAKDKICFKEKSICNPDHCEYAQGHFDRVNDAIMELFLQERAFTRDVIEAYSQKHMVCPFELSLDLALWADCVICDYNYVFDPRVYLKRFFQTSQGDYTFLIDEAHNLVDRAREMFSAELTKSTFLKVKNLCKGQPIGKTLSKINTVMLGMKKECGEEGYYTQLDQPEELYPLLWTFVKKASALLTDNHKADGYDALLELYFNVLIFLKMVELYDGHYITYVETSSSEVTVKLFCLDPSKLLGEAVQRGKSSVFFSATLVPLDYFSEILGGEATDAKIAFPSPFKVEHLCLLVADRISTKFKNRASSYQEIAQYIHLAIQQKPGNYLVFFPSYHYMQEVYHIFSELYSDIETLIQTNVMSELERESFLERFRPDSNRMLLGFCVLGGIFSEGIDLKGDKLLGTVIIGVGLPQICLERNLIMEHFRKKNELGFEYAYMYPGMNKVLQAAGRVIRSEDDKGVVLLIDERFSSYYYKKLFPAHWRYPREVRDGNEINTWLQVFWKGL</sequence>
<feature type="domain" description="Helicase ATP-binding" evidence="14">
    <location>
        <begin position="182"/>
        <end position="443"/>
    </location>
</feature>
<dbReference type="Gene3D" id="1.10.30.20">
    <property type="entry name" value="Bacterial XPD DNA helicase, FeS cluster domain"/>
    <property type="match status" value="1"/>
</dbReference>
<reference evidence="15 16" key="1">
    <citation type="submission" date="2016-10" db="EMBL/GenBank/DDBJ databases">
        <authorList>
            <person name="de Groot N.N."/>
        </authorList>
    </citation>
    <scope>NUCLEOTIDE SEQUENCE [LARGE SCALE GENOMIC DNA]</scope>
    <source>
        <strain evidence="15 16">DSM 13305</strain>
    </source>
</reference>
<dbReference type="EMBL" id="FODY01000026">
    <property type="protein sequence ID" value="SEP41158.1"/>
    <property type="molecule type" value="Genomic_DNA"/>
</dbReference>
<evidence type="ECO:0000256" key="11">
    <source>
        <dbReference type="ARBA" id="ARBA00023204"/>
    </source>
</evidence>
<dbReference type="GO" id="GO:0006281">
    <property type="term" value="P:DNA repair"/>
    <property type="evidence" value="ECO:0007669"/>
    <property type="project" value="UniProtKB-KW"/>
</dbReference>
<dbReference type="GO" id="GO:0043139">
    <property type="term" value="F:5'-3' DNA helicase activity"/>
    <property type="evidence" value="ECO:0007669"/>
    <property type="project" value="UniProtKB-EC"/>
</dbReference>
<keyword evidence="5" id="KW-0378">Hydrolase</keyword>
<evidence type="ECO:0000313" key="16">
    <source>
        <dbReference type="Proteomes" id="UP000198847"/>
    </source>
</evidence>
<dbReference type="SMART" id="SM00491">
    <property type="entry name" value="HELICc2"/>
    <property type="match status" value="1"/>
</dbReference>
<gene>
    <name evidence="15" type="ORF">SAMN04490178_12629</name>
</gene>
<proteinExistence type="inferred from homology"/>
<evidence type="ECO:0000256" key="6">
    <source>
        <dbReference type="ARBA" id="ARBA00022806"/>
    </source>
</evidence>
<dbReference type="SUPFAM" id="SSF52540">
    <property type="entry name" value="P-loop containing nucleoside triphosphate hydrolases"/>
    <property type="match status" value="2"/>
</dbReference>
<dbReference type="SMART" id="SM00488">
    <property type="entry name" value="DEXDc2"/>
    <property type="match status" value="1"/>
</dbReference>
<dbReference type="GO" id="GO:0005524">
    <property type="term" value="F:ATP binding"/>
    <property type="evidence" value="ECO:0007669"/>
    <property type="project" value="UniProtKB-KW"/>
</dbReference>
<evidence type="ECO:0000259" key="14">
    <source>
        <dbReference type="PROSITE" id="PS51193"/>
    </source>
</evidence>
<dbReference type="InterPro" id="IPR006554">
    <property type="entry name" value="Helicase-like_DEXD_c2"/>
</dbReference>
<dbReference type="Gene3D" id="3.40.50.300">
    <property type="entry name" value="P-loop containing nucleotide triphosphate hydrolases"/>
    <property type="match status" value="2"/>
</dbReference>
<dbReference type="GO" id="GO:0003677">
    <property type="term" value="F:DNA binding"/>
    <property type="evidence" value="ECO:0007669"/>
    <property type="project" value="UniProtKB-KW"/>
</dbReference>
<accession>A0A1H8XPD6</accession>
<dbReference type="InterPro" id="IPR006555">
    <property type="entry name" value="ATP-dep_Helicase_C"/>
</dbReference>
<evidence type="ECO:0000256" key="9">
    <source>
        <dbReference type="ARBA" id="ARBA00023014"/>
    </source>
</evidence>
<comment type="similarity">
    <text evidence="13">Belongs to the helicase family. DinG subfamily.</text>
</comment>
<dbReference type="OrthoDB" id="9765586at2"/>
<keyword evidence="3" id="KW-0547">Nucleotide-binding</keyword>
<keyword evidence="10" id="KW-0238">DNA-binding</keyword>
<keyword evidence="2" id="KW-0479">Metal-binding</keyword>
<dbReference type="PANTHER" id="PTHR11472:SF34">
    <property type="entry name" value="REGULATOR OF TELOMERE ELONGATION HELICASE 1"/>
    <property type="match status" value="1"/>
</dbReference>
<evidence type="ECO:0000256" key="4">
    <source>
        <dbReference type="ARBA" id="ARBA00022763"/>
    </source>
</evidence>
<dbReference type="InterPro" id="IPR010614">
    <property type="entry name" value="RAD3-like_helicase_DEAD"/>
</dbReference>
<name>A0A1H8XPD6_9FIRM</name>
<dbReference type="Pfam" id="PF06733">
    <property type="entry name" value="DEAD_2"/>
    <property type="match status" value="1"/>
</dbReference>
<evidence type="ECO:0000256" key="7">
    <source>
        <dbReference type="ARBA" id="ARBA00022840"/>
    </source>
</evidence>
<dbReference type="InterPro" id="IPR014013">
    <property type="entry name" value="Helic_SF1/SF2_ATP-bd_DinG/Rad3"/>
</dbReference>
<dbReference type="InterPro" id="IPR045028">
    <property type="entry name" value="DinG/Rad3-like"/>
</dbReference>
<dbReference type="RefSeq" id="WP_091750435.1">
    <property type="nucleotide sequence ID" value="NZ_FODY01000026.1"/>
</dbReference>
<dbReference type="GO" id="GO:0046872">
    <property type="term" value="F:metal ion binding"/>
    <property type="evidence" value="ECO:0007669"/>
    <property type="project" value="UniProtKB-KW"/>
</dbReference>
<evidence type="ECO:0000256" key="8">
    <source>
        <dbReference type="ARBA" id="ARBA00023004"/>
    </source>
</evidence>
<dbReference type="InterPro" id="IPR011604">
    <property type="entry name" value="PDDEXK-like_dom_sf"/>
</dbReference>
<keyword evidence="12" id="KW-0413">Isomerase</keyword>
<keyword evidence="6 15" id="KW-0347">Helicase</keyword>
<dbReference type="PROSITE" id="PS51193">
    <property type="entry name" value="HELICASE_ATP_BIND_2"/>
    <property type="match status" value="1"/>
</dbReference>
<dbReference type="AlphaFoldDB" id="A0A1H8XPD6"/>
<dbReference type="Proteomes" id="UP000198847">
    <property type="component" value="Unassembled WGS sequence"/>
</dbReference>
<protein>
    <submittedName>
        <fullName evidence="15">Rad3-related DNA helicase</fullName>
    </submittedName>
</protein>
<dbReference type="GO" id="GO:0051539">
    <property type="term" value="F:4 iron, 4 sulfur cluster binding"/>
    <property type="evidence" value="ECO:0007669"/>
    <property type="project" value="UniProtKB-KW"/>
</dbReference>
<keyword evidence="7" id="KW-0067">ATP-binding</keyword>
<dbReference type="Gene3D" id="1.10.275.40">
    <property type="match status" value="1"/>
</dbReference>
<evidence type="ECO:0000256" key="13">
    <source>
        <dbReference type="ARBA" id="ARBA00038058"/>
    </source>
</evidence>
<evidence type="ECO:0000313" key="15">
    <source>
        <dbReference type="EMBL" id="SEP41158.1"/>
    </source>
</evidence>
<evidence type="ECO:0000256" key="12">
    <source>
        <dbReference type="ARBA" id="ARBA00023235"/>
    </source>
</evidence>
<dbReference type="PANTHER" id="PTHR11472">
    <property type="entry name" value="DNA REPAIR DEAD HELICASE RAD3/XP-D SUBFAMILY MEMBER"/>
    <property type="match status" value="1"/>
</dbReference>
<dbReference type="Pfam" id="PF13307">
    <property type="entry name" value="Helicase_C_2"/>
    <property type="match status" value="1"/>
</dbReference>
<keyword evidence="16" id="KW-1185">Reference proteome</keyword>
<keyword evidence="4" id="KW-0227">DNA damage</keyword>
<dbReference type="Gene3D" id="3.90.320.10">
    <property type="match status" value="1"/>
</dbReference>
<evidence type="ECO:0000256" key="10">
    <source>
        <dbReference type="ARBA" id="ARBA00023125"/>
    </source>
</evidence>
<evidence type="ECO:0000256" key="1">
    <source>
        <dbReference type="ARBA" id="ARBA00022485"/>
    </source>
</evidence>
<keyword evidence="8" id="KW-0408">Iron</keyword>
<evidence type="ECO:0000256" key="3">
    <source>
        <dbReference type="ARBA" id="ARBA00022741"/>
    </source>
</evidence>
<evidence type="ECO:0000256" key="2">
    <source>
        <dbReference type="ARBA" id="ARBA00022723"/>
    </source>
</evidence>
<dbReference type="GO" id="GO:0016818">
    <property type="term" value="F:hydrolase activity, acting on acid anhydrides, in phosphorus-containing anhydrides"/>
    <property type="evidence" value="ECO:0007669"/>
    <property type="project" value="InterPro"/>
</dbReference>
<organism evidence="15 16">
    <name type="scientific">Propionispora vibrioides</name>
    <dbReference type="NCBI Taxonomy" id="112903"/>
    <lineage>
        <taxon>Bacteria</taxon>
        <taxon>Bacillati</taxon>
        <taxon>Bacillota</taxon>
        <taxon>Negativicutes</taxon>
        <taxon>Selenomonadales</taxon>
        <taxon>Sporomusaceae</taxon>
        <taxon>Propionispora</taxon>
    </lineage>
</organism>